<dbReference type="EMBL" id="GL385395">
    <property type="protein sequence ID" value="EJT81071.1"/>
    <property type="molecule type" value="Genomic_DNA"/>
</dbReference>
<evidence type="ECO:0000313" key="3">
    <source>
        <dbReference type="Proteomes" id="UP000006039"/>
    </source>
</evidence>
<reference evidence="2" key="5">
    <citation type="submission" date="2018-04" db="UniProtKB">
        <authorList>
            <consortium name="EnsemblFungi"/>
        </authorList>
    </citation>
    <scope>IDENTIFICATION</scope>
    <source>
        <strain evidence="2">R3-111a-1</strain>
    </source>
</reference>
<gene>
    <name evidence="2" type="primary">20341516</name>
    <name evidence="1" type="ORF">GGTG_01058</name>
</gene>
<dbReference type="EnsemblFungi" id="EJT81071">
    <property type="protein sequence ID" value="EJT81071"/>
    <property type="gene ID" value="GGTG_01058"/>
</dbReference>
<reference evidence="1" key="2">
    <citation type="submission" date="2010-07" db="EMBL/GenBank/DDBJ databases">
        <authorList>
            <consortium name="The Broad Institute Genome Sequencing Platform"/>
            <consortium name="Broad Institute Genome Sequencing Center for Infectious Disease"/>
            <person name="Ma L.-J."/>
            <person name="Dead R."/>
            <person name="Young S."/>
            <person name="Zeng Q."/>
            <person name="Koehrsen M."/>
            <person name="Alvarado L."/>
            <person name="Berlin A."/>
            <person name="Chapman S.B."/>
            <person name="Chen Z."/>
            <person name="Freedman E."/>
            <person name="Gellesch M."/>
            <person name="Goldberg J."/>
            <person name="Griggs A."/>
            <person name="Gujja S."/>
            <person name="Heilman E.R."/>
            <person name="Heiman D."/>
            <person name="Hepburn T."/>
            <person name="Howarth C."/>
            <person name="Jen D."/>
            <person name="Larson L."/>
            <person name="Mehta T."/>
            <person name="Neiman D."/>
            <person name="Pearson M."/>
            <person name="Roberts A."/>
            <person name="Saif S."/>
            <person name="Shea T."/>
            <person name="Shenoy N."/>
            <person name="Sisk P."/>
            <person name="Stolte C."/>
            <person name="Sykes S."/>
            <person name="Walk T."/>
            <person name="White J."/>
            <person name="Yandava C."/>
            <person name="Haas B."/>
            <person name="Nusbaum C."/>
            <person name="Birren B."/>
        </authorList>
    </citation>
    <scope>NUCLEOTIDE SEQUENCE</scope>
    <source>
        <strain evidence="1">R3-111a-1</strain>
    </source>
</reference>
<proteinExistence type="predicted"/>
<dbReference type="HOGENOM" id="CLU_2372915_0_0_1"/>
<protein>
    <submittedName>
        <fullName evidence="1 2">Uncharacterized protein</fullName>
    </submittedName>
</protein>
<name>J3NIH8_GAET3</name>
<keyword evidence="3" id="KW-1185">Reference proteome</keyword>
<dbReference type="Proteomes" id="UP000006039">
    <property type="component" value="Unassembled WGS sequence"/>
</dbReference>
<reference evidence="3" key="1">
    <citation type="submission" date="2010-07" db="EMBL/GenBank/DDBJ databases">
        <title>The genome sequence of Gaeumannomyces graminis var. tritici strain R3-111a-1.</title>
        <authorList>
            <consortium name="The Broad Institute Genome Sequencing Platform"/>
            <person name="Ma L.-J."/>
            <person name="Dead R."/>
            <person name="Young S."/>
            <person name="Zeng Q."/>
            <person name="Koehrsen M."/>
            <person name="Alvarado L."/>
            <person name="Berlin A."/>
            <person name="Chapman S.B."/>
            <person name="Chen Z."/>
            <person name="Freedman E."/>
            <person name="Gellesch M."/>
            <person name="Goldberg J."/>
            <person name="Griggs A."/>
            <person name="Gujja S."/>
            <person name="Heilman E.R."/>
            <person name="Heiman D."/>
            <person name="Hepburn T."/>
            <person name="Howarth C."/>
            <person name="Jen D."/>
            <person name="Larson L."/>
            <person name="Mehta T."/>
            <person name="Neiman D."/>
            <person name="Pearson M."/>
            <person name="Roberts A."/>
            <person name="Saif S."/>
            <person name="Shea T."/>
            <person name="Shenoy N."/>
            <person name="Sisk P."/>
            <person name="Stolte C."/>
            <person name="Sykes S."/>
            <person name="Walk T."/>
            <person name="White J."/>
            <person name="Yandava C."/>
            <person name="Haas B."/>
            <person name="Nusbaum C."/>
            <person name="Birren B."/>
        </authorList>
    </citation>
    <scope>NUCLEOTIDE SEQUENCE [LARGE SCALE GENOMIC DNA]</scope>
    <source>
        <strain evidence="3">R3-111a-1</strain>
    </source>
</reference>
<evidence type="ECO:0000313" key="2">
    <source>
        <dbReference type="EnsemblFungi" id="EJT81071"/>
    </source>
</evidence>
<reference evidence="1" key="3">
    <citation type="submission" date="2010-09" db="EMBL/GenBank/DDBJ databases">
        <title>Annotation of Gaeumannomyces graminis var. tritici R3-111a-1.</title>
        <authorList>
            <consortium name="The Broad Institute Genome Sequencing Platform"/>
            <person name="Ma L.-J."/>
            <person name="Dead R."/>
            <person name="Young S.K."/>
            <person name="Zeng Q."/>
            <person name="Gargeya S."/>
            <person name="Fitzgerald M."/>
            <person name="Haas B."/>
            <person name="Abouelleil A."/>
            <person name="Alvarado L."/>
            <person name="Arachchi H.M."/>
            <person name="Berlin A."/>
            <person name="Brown A."/>
            <person name="Chapman S.B."/>
            <person name="Chen Z."/>
            <person name="Dunbar C."/>
            <person name="Freedman E."/>
            <person name="Gearin G."/>
            <person name="Gellesch M."/>
            <person name="Goldberg J."/>
            <person name="Griggs A."/>
            <person name="Gujja S."/>
            <person name="Heiman D."/>
            <person name="Howarth C."/>
            <person name="Larson L."/>
            <person name="Lui A."/>
            <person name="MacDonald P.J.P."/>
            <person name="Mehta T."/>
            <person name="Montmayeur A."/>
            <person name="Murphy C."/>
            <person name="Neiman D."/>
            <person name="Pearson M."/>
            <person name="Priest M."/>
            <person name="Roberts A."/>
            <person name="Saif S."/>
            <person name="Shea T."/>
            <person name="Shenoy N."/>
            <person name="Sisk P."/>
            <person name="Stolte C."/>
            <person name="Sykes S."/>
            <person name="Yandava C."/>
            <person name="Wortman J."/>
            <person name="Nusbaum C."/>
            <person name="Birren B."/>
        </authorList>
    </citation>
    <scope>NUCLEOTIDE SEQUENCE</scope>
    <source>
        <strain evidence="1">R3-111a-1</strain>
    </source>
</reference>
<organism evidence="1">
    <name type="scientific">Gaeumannomyces tritici (strain R3-111a-1)</name>
    <name type="common">Wheat and barley take-all root rot fungus</name>
    <name type="synonym">Gaeumannomyces graminis var. tritici</name>
    <dbReference type="NCBI Taxonomy" id="644352"/>
    <lineage>
        <taxon>Eukaryota</taxon>
        <taxon>Fungi</taxon>
        <taxon>Dikarya</taxon>
        <taxon>Ascomycota</taxon>
        <taxon>Pezizomycotina</taxon>
        <taxon>Sordariomycetes</taxon>
        <taxon>Sordariomycetidae</taxon>
        <taxon>Magnaporthales</taxon>
        <taxon>Magnaporthaceae</taxon>
        <taxon>Gaeumannomyces</taxon>
    </lineage>
</organism>
<accession>J3NIH8</accession>
<evidence type="ECO:0000313" key="1">
    <source>
        <dbReference type="EMBL" id="EJT81071.1"/>
    </source>
</evidence>
<dbReference type="RefSeq" id="XP_009217080.1">
    <property type="nucleotide sequence ID" value="XM_009218816.1"/>
</dbReference>
<dbReference type="GeneID" id="20341516"/>
<dbReference type="VEuPathDB" id="FungiDB:GGTG_01058"/>
<dbReference type="AlphaFoldDB" id="J3NIH8"/>
<sequence>MDATLPVPSCSPGWIPLFPFVRACNRRPCRRHRGPVYSGACIALPRGGLEPATRDDGVFNRQAPEGLPAAVSIVASRGRVWAAICHAGGWCEGCE</sequence>
<reference evidence="2" key="4">
    <citation type="journal article" date="2015" name="G3 (Bethesda)">
        <title>Genome sequences of three phytopathogenic species of the Magnaporthaceae family of fungi.</title>
        <authorList>
            <person name="Okagaki L.H."/>
            <person name="Nunes C.C."/>
            <person name="Sailsbery J."/>
            <person name="Clay B."/>
            <person name="Brown D."/>
            <person name="John T."/>
            <person name="Oh Y."/>
            <person name="Young N."/>
            <person name="Fitzgerald M."/>
            <person name="Haas B.J."/>
            <person name="Zeng Q."/>
            <person name="Young S."/>
            <person name="Adiconis X."/>
            <person name="Fan L."/>
            <person name="Levin J.Z."/>
            <person name="Mitchell T.K."/>
            <person name="Okubara P.A."/>
            <person name="Farman M.L."/>
            <person name="Kohn L.M."/>
            <person name="Birren B."/>
            <person name="Ma L.-J."/>
            <person name="Dean R.A."/>
        </authorList>
    </citation>
    <scope>NUCLEOTIDE SEQUENCE</scope>
    <source>
        <strain evidence="2">R3-111a-1</strain>
    </source>
</reference>